<dbReference type="Pfam" id="PF13359">
    <property type="entry name" value="DDE_Tnp_4"/>
    <property type="match status" value="1"/>
</dbReference>
<dbReference type="AlphaFoldDB" id="A0A9Q1FYL5"/>
<evidence type="ECO:0000256" key="2">
    <source>
        <dbReference type="ARBA" id="ARBA00022723"/>
    </source>
</evidence>
<protein>
    <recommendedName>
        <fullName evidence="3">DDE Tnp4 domain-containing protein</fullName>
    </recommendedName>
</protein>
<proteinExistence type="predicted"/>
<gene>
    <name evidence="4" type="ORF">SKAU_G00096190</name>
</gene>
<dbReference type="InterPro" id="IPR027806">
    <property type="entry name" value="HARBI1_dom"/>
</dbReference>
<keyword evidence="2" id="KW-0479">Metal-binding</keyword>
<comment type="cofactor">
    <cofactor evidence="1">
        <name>a divalent metal cation</name>
        <dbReference type="ChEBI" id="CHEBI:60240"/>
    </cofactor>
</comment>
<dbReference type="GO" id="GO:0046872">
    <property type="term" value="F:metal ion binding"/>
    <property type="evidence" value="ECO:0007669"/>
    <property type="project" value="UniProtKB-KW"/>
</dbReference>
<dbReference type="Proteomes" id="UP001152622">
    <property type="component" value="Chromosome 3"/>
</dbReference>
<evidence type="ECO:0000313" key="5">
    <source>
        <dbReference type="Proteomes" id="UP001152622"/>
    </source>
</evidence>
<dbReference type="EMBL" id="JAINUF010000003">
    <property type="protein sequence ID" value="KAJ8369591.1"/>
    <property type="molecule type" value="Genomic_DNA"/>
</dbReference>
<comment type="caution">
    <text evidence="4">The sequence shown here is derived from an EMBL/GenBank/DDBJ whole genome shotgun (WGS) entry which is preliminary data.</text>
</comment>
<sequence>MSGDTKRDFRLARVTLNLLIETLEEDNTLGWGKILEVLVFLNWLASATSYRVVSEAFGIPSQDLEMVGAGFAHLARSPAFRRTAGSNDSCHIRVVPPAAESQDYLNRKLFYSVQMQAICYHRGTFLNVFTGYPGSVHDAQILRLSDVYVHWQYPPDRGWWISLYPGPHHPHHHLSGASPRSCAGMLQFTAVKGQGCSGAGLRATNSSQSAFQ</sequence>
<dbReference type="OrthoDB" id="8962680at2759"/>
<accession>A0A9Q1FYL5</accession>
<organism evidence="4 5">
    <name type="scientific">Synaphobranchus kaupii</name>
    <name type="common">Kaup's arrowtooth eel</name>
    <dbReference type="NCBI Taxonomy" id="118154"/>
    <lineage>
        <taxon>Eukaryota</taxon>
        <taxon>Metazoa</taxon>
        <taxon>Chordata</taxon>
        <taxon>Craniata</taxon>
        <taxon>Vertebrata</taxon>
        <taxon>Euteleostomi</taxon>
        <taxon>Actinopterygii</taxon>
        <taxon>Neopterygii</taxon>
        <taxon>Teleostei</taxon>
        <taxon>Anguilliformes</taxon>
        <taxon>Synaphobranchidae</taxon>
        <taxon>Synaphobranchus</taxon>
    </lineage>
</organism>
<evidence type="ECO:0000313" key="4">
    <source>
        <dbReference type="EMBL" id="KAJ8369591.1"/>
    </source>
</evidence>
<name>A0A9Q1FYL5_SYNKA</name>
<feature type="domain" description="DDE Tnp4" evidence="3">
    <location>
        <begin position="88"/>
        <end position="152"/>
    </location>
</feature>
<evidence type="ECO:0000256" key="1">
    <source>
        <dbReference type="ARBA" id="ARBA00001968"/>
    </source>
</evidence>
<keyword evidence="5" id="KW-1185">Reference proteome</keyword>
<reference evidence="4" key="1">
    <citation type="journal article" date="2023" name="Science">
        <title>Genome structures resolve the early diversification of teleost fishes.</title>
        <authorList>
            <person name="Parey E."/>
            <person name="Louis A."/>
            <person name="Montfort J."/>
            <person name="Bouchez O."/>
            <person name="Roques C."/>
            <person name="Iampietro C."/>
            <person name="Lluch J."/>
            <person name="Castinel A."/>
            <person name="Donnadieu C."/>
            <person name="Desvignes T."/>
            <person name="Floi Bucao C."/>
            <person name="Jouanno E."/>
            <person name="Wen M."/>
            <person name="Mejri S."/>
            <person name="Dirks R."/>
            <person name="Jansen H."/>
            <person name="Henkel C."/>
            <person name="Chen W.J."/>
            <person name="Zahm M."/>
            <person name="Cabau C."/>
            <person name="Klopp C."/>
            <person name="Thompson A.W."/>
            <person name="Robinson-Rechavi M."/>
            <person name="Braasch I."/>
            <person name="Lecointre G."/>
            <person name="Bobe J."/>
            <person name="Postlethwait J.H."/>
            <person name="Berthelot C."/>
            <person name="Roest Crollius H."/>
            <person name="Guiguen Y."/>
        </authorList>
    </citation>
    <scope>NUCLEOTIDE SEQUENCE</scope>
    <source>
        <strain evidence="4">WJC10195</strain>
    </source>
</reference>
<evidence type="ECO:0000259" key="3">
    <source>
        <dbReference type="Pfam" id="PF13359"/>
    </source>
</evidence>